<feature type="signal peptide" evidence="11">
    <location>
        <begin position="1"/>
        <end position="24"/>
    </location>
</feature>
<keyword evidence="8 11" id="KW-0547">Nucleotide-binding</keyword>
<sequence>MSFRLRQLAIVASLLTAHCAILSATERAHVTVLSTTDLHGHVYPVDYYTGESAEYGLAKIATLIQRARALDPELILLDSGDTIQGSPFAYHSAVVAPPRRNPMMEAMNALDFDALAVGNHEFNFGLEVFNHARRSARFPWIAGNICLEGTEDPAYAPYLVKEVRGVRVGILGLTTPGIPAWETPAHYAGLHFTDPVAAAHRWVSELRRRARVDLVVVAMHMGLEEDILTGQRTPGQVPNENAAVAIAREVPGIDLILMGHTHREIPSLTINGVLLTQAGRWGDHLSRTTILLERDEPDTPWQVVGKTATTHPITDEVPADPHILELTQAAHEATESWLNEPIGTSDRPLTAESSRLEDTAIIDLIHRVQLDAGDADVSFAASFNTDARIPAGEVTIRDLAGLYVYENTLVVLELTGAQIKAALEHSALYFLPAPAGTHPTAAQLINPRIPGYNFDTAEGVDYVIDLSREPGDRITDLTYRGRRLAPDQTLRVAINNYRHNGGGGYAMFGDAPVISRSSMGVRDLIVQWVIDHPGELPTEPTHNWRIREP</sequence>
<dbReference type="CDD" id="cd07410">
    <property type="entry name" value="MPP_CpdB_N"/>
    <property type="match status" value="1"/>
</dbReference>
<comment type="similarity">
    <text evidence="5 11">Belongs to the 5'-nucleotidase family.</text>
</comment>
<dbReference type="SUPFAM" id="SSF55816">
    <property type="entry name" value="5'-nucleotidase (syn. UDP-sugar hydrolase), C-terminal domain"/>
    <property type="match status" value="1"/>
</dbReference>
<dbReference type="Pfam" id="PF00149">
    <property type="entry name" value="Metallophos"/>
    <property type="match status" value="1"/>
</dbReference>
<evidence type="ECO:0000313" key="15">
    <source>
        <dbReference type="Proteomes" id="UP000738431"/>
    </source>
</evidence>
<comment type="subcellular location">
    <subcellularLocation>
        <location evidence="4">Cell envelope</location>
    </subcellularLocation>
</comment>
<dbReference type="Pfam" id="PF02872">
    <property type="entry name" value="5_nucleotid_C"/>
    <property type="match status" value="1"/>
</dbReference>
<evidence type="ECO:0000256" key="6">
    <source>
        <dbReference type="ARBA" id="ARBA00022723"/>
    </source>
</evidence>
<evidence type="ECO:0000313" key="14">
    <source>
        <dbReference type="EMBL" id="WRQ87057.1"/>
    </source>
</evidence>
<evidence type="ECO:0000256" key="8">
    <source>
        <dbReference type="ARBA" id="ARBA00022741"/>
    </source>
</evidence>
<organism evidence="14 15">
    <name type="scientific">Actomonas aquatica</name>
    <dbReference type="NCBI Taxonomy" id="2866162"/>
    <lineage>
        <taxon>Bacteria</taxon>
        <taxon>Pseudomonadati</taxon>
        <taxon>Verrucomicrobiota</taxon>
        <taxon>Opitutia</taxon>
        <taxon>Opitutales</taxon>
        <taxon>Opitutaceae</taxon>
        <taxon>Actomonas</taxon>
    </lineage>
</organism>
<comment type="catalytic activity">
    <reaction evidence="2">
        <text>a nucleoside 2',3'-cyclic phosphate + H2O = a nucleoside 3'-phosphate + H(+)</text>
        <dbReference type="Rhea" id="RHEA:19621"/>
        <dbReference type="ChEBI" id="CHEBI:15377"/>
        <dbReference type="ChEBI" id="CHEBI:15378"/>
        <dbReference type="ChEBI" id="CHEBI:66949"/>
        <dbReference type="ChEBI" id="CHEBI:66954"/>
        <dbReference type="EC" id="3.1.4.16"/>
    </reaction>
</comment>
<dbReference type="Proteomes" id="UP000738431">
    <property type="component" value="Chromosome"/>
</dbReference>
<comment type="cofactor">
    <cofactor evidence="3">
        <name>a divalent metal cation</name>
        <dbReference type="ChEBI" id="CHEBI:60240"/>
    </cofactor>
</comment>
<keyword evidence="9 11" id="KW-0378">Hydrolase</keyword>
<proteinExistence type="inferred from homology"/>
<protein>
    <submittedName>
        <fullName evidence="14">Bifunctional UDP-sugar hydrolase/5'-nucleotidase</fullName>
    </submittedName>
</protein>
<keyword evidence="6" id="KW-0479">Metal-binding</keyword>
<feature type="domain" description="5'-Nucleotidase C-terminal" evidence="13">
    <location>
        <begin position="342"/>
        <end position="509"/>
    </location>
</feature>
<dbReference type="InterPro" id="IPR006179">
    <property type="entry name" value="5_nucleotidase/apyrase"/>
</dbReference>
<dbReference type="InterPro" id="IPR029052">
    <property type="entry name" value="Metallo-depent_PP-like"/>
</dbReference>
<evidence type="ECO:0000256" key="5">
    <source>
        <dbReference type="ARBA" id="ARBA00006654"/>
    </source>
</evidence>
<evidence type="ECO:0000256" key="10">
    <source>
        <dbReference type="ARBA" id="ARBA00023268"/>
    </source>
</evidence>
<keyword evidence="15" id="KW-1185">Reference proteome</keyword>
<accession>A0ABZ1C5P2</accession>
<keyword evidence="7 11" id="KW-0732">Signal</keyword>
<feature type="chain" id="PRO_5045002434" evidence="11">
    <location>
        <begin position="25"/>
        <end position="549"/>
    </location>
</feature>
<evidence type="ECO:0000256" key="9">
    <source>
        <dbReference type="ARBA" id="ARBA00022801"/>
    </source>
</evidence>
<comment type="catalytic activity">
    <reaction evidence="1">
        <text>a ribonucleoside 3'-phosphate + H2O = a ribonucleoside + phosphate</text>
        <dbReference type="Rhea" id="RHEA:10144"/>
        <dbReference type="ChEBI" id="CHEBI:13197"/>
        <dbReference type="ChEBI" id="CHEBI:15377"/>
        <dbReference type="ChEBI" id="CHEBI:18254"/>
        <dbReference type="ChEBI" id="CHEBI:43474"/>
        <dbReference type="EC" id="3.1.3.6"/>
    </reaction>
</comment>
<dbReference type="InterPro" id="IPR004843">
    <property type="entry name" value="Calcineurin-like_PHP"/>
</dbReference>
<dbReference type="InterPro" id="IPR006146">
    <property type="entry name" value="5'-Nucleotdase_CS"/>
</dbReference>
<evidence type="ECO:0000259" key="13">
    <source>
        <dbReference type="Pfam" id="PF02872"/>
    </source>
</evidence>
<dbReference type="InterPro" id="IPR008334">
    <property type="entry name" value="5'-Nucleotdase_C"/>
</dbReference>
<evidence type="ECO:0000256" key="2">
    <source>
        <dbReference type="ARBA" id="ARBA00001730"/>
    </source>
</evidence>
<feature type="domain" description="Calcineurin-like phosphoesterase" evidence="12">
    <location>
        <begin position="31"/>
        <end position="263"/>
    </location>
</feature>
<dbReference type="EMBL" id="CP139781">
    <property type="protein sequence ID" value="WRQ87057.1"/>
    <property type="molecule type" value="Genomic_DNA"/>
</dbReference>
<gene>
    <name evidence="14" type="ORF">K1X11_019760</name>
</gene>
<evidence type="ECO:0000256" key="3">
    <source>
        <dbReference type="ARBA" id="ARBA00001968"/>
    </source>
</evidence>
<keyword evidence="10" id="KW-0511">Multifunctional enzyme</keyword>
<dbReference type="RefSeq" id="WP_221029529.1">
    <property type="nucleotide sequence ID" value="NZ_CP139781.1"/>
</dbReference>
<dbReference type="Gene3D" id="3.90.780.10">
    <property type="entry name" value="5'-Nucleotidase, C-terminal domain"/>
    <property type="match status" value="1"/>
</dbReference>
<dbReference type="Gene3D" id="3.60.21.10">
    <property type="match status" value="1"/>
</dbReference>
<dbReference type="PANTHER" id="PTHR11575:SF6">
    <property type="entry name" value="2',3'-CYCLIC-NUCLEOTIDE 2'-PHOSPHODIESTERASE_3'-NUCLEOTIDASE"/>
    <property type="match status" value="1"/>
</dbReference>
<evidence type="ECO:0000256" key="4">
    <source>
        <dbReference type="ARBA" id="ARBA00004196"/>
    </source>
</evidence>
<name>A0ABZ1C5P2_9BACT</name>
<dbReference type="PROSITE" id="PS00786">
    <property type="entry name" value="5_NUCLEOTIDASE_2"/>
    <property type="match status" value="1"/>
</dbReference>
<reference evidence="14 15" key="1">
    <citation type="submission" date="2023-12" db="EMBL/GenBank/DDBJ databases">
        <title>Description of an unclassified Opitutus bacterium of Verrucomicrobiota.</title>
        <authorList>
            <person name="Zhang D.-F."/>
        </authorList>
    </citation>
    <scope>NUCLEOTIDE SEQUENCE [LARGE SCALE GENOMIC DNA]</scope>
    <source>
        <strain evidence="14 15">WL0086</strain>
    </source>
</reference>
<dbReference type="PRINTS" id="PR01607">
    <property type="entry name" value="APYRASEFAMLY"/>
</dbReference>
<dbReference type="GO" id="GO:0016787">
    <property type="term" value="F:hydrolase activity"/>
    <property type="evidence" value="ECO:0007669"/>
    <property type="project" value="UniProtKB-KW"/>
</dbReference>
<dbReference type="PANTHER" id="PTHR11575">
    <property type="entry name" value="5'-NUCLEOTIDASE-RELATED"/>
    <property type="match status" value="1"/>
</dbReference>
<dbReference type="InterPro" id="IPR041827">
    <property type="entry name" value="CpdB_N"/>
</dbReference>
<evidence type="ECO:0000256" key="7">
    <source>
        <dbReference type="ARBA" id="ARBA00022729"/>
    </source>
</evidence>
<evidence type="ECO:0000259" key="12">
    <source>
        <dbReference type="Pfam" id="PF00149"/>
    </source>
</evidence>
<evidence type="ECO:0000256" key="1">
    <source>
        <dbReference type="ARBA" id="ARBA00000527"/>
    </source>
</evidence>
<evidence type="ECO:0000256" key="11">
    <source>
        <dbReference type="RuleBase" id="RU362119"/>
    </source>
</evidence>
<dbReference type="InterPro" id="IPR036907">
    <property type="entry name" value="5'-Nucleotdase_C_sf"/>
</dbReference>
<dbReference type="SUPFAM" id="SSF56300">
    <property type="entry name" value="Metallo-dependent phosphatases"/>
    <property type="match status" value="1"/>
</dbReference>